<accession>A0A098BSF1</accession>
<protein>
    <submittedName>
        <fullName evidence="1">Uncharacterized protein</fullName>
    </submittedName>
</protein>
<dbReference type="AlphaFoldDB" id="A0A098BSF1"/>
<dbReference type="eggNOG" id="ENOG5033W54">
    <property type="taxonomic scope" value="Bacteria"/>
</dbReference>
<name>A0A098BSF1_9NOCA</name>
<dbReference type="GeneID" id="66834515"/>
<dbReference type="OrthoDB" id="8896802at2"/>
<dbReference type="RefSeq" id="WP_017679388.1">
    <property type="nucleotide sequence ID" value="NZ_CP023714.1"/>
</dbReference>
<dbReference type="EMBL" id="CCSD01000095">
    <property type="protein sequence ID" value="CDZ91120.1"/>
    <property type="molecule type" value="Genomic_DNA"/>
</dbReference>
<gene>
    <name evidence="1" type="ORF">RHRU231_800047</name>
</gene>
<reference evidence="1 2" key="1">
    <citation type="journal article" date="2014" name="Genome Announc.">
        <title>Draft Genome Sequence of Propane- and Butane-Oxidizing Actinobacterium Rhodococcus ruber IEGM 231.</title>
        <authorList>
            <person name="Ivshina I.B."/>
            <person name="Kuyukina M.S."/>
            <person name="Krivoruchko A.V."/>
            <person name="Barbe V."/>
            <person name="Fischer C."/>
        </authorList>
    </citation>
    <scope>NUCLEOTIDE SEQUENCE [LARGE SCALE GENOMIC DNA]</scope>
</reference>
<evidence type="ECO:0000313" key="1">
    <source>
        <dbReference type="EMBL" id="CDZ91120.1"/>
    </source>
</evidence>
<organism evidence="1 2">
    <name type="scientific">Rhodococcus ruber</name>
    <dbReference type="NCBI Taxonomy" id="1830"/>
    <lineage>
        <taxon>Bacteria</taxon>
        <taxon>Bacillati</taxon>
        <taxon>Actinomycetota</taxon>
        <taxon>Actinomycetes</taxon>
        <taxon>Mycobacteriales</taxon>
        <taxon>Nocardiaceae</taxon>
        <taxon>Rhodococcus</taxon>
    </lineage>
</organism>
<sequence>MTEMPVHDATLLERYEAYRTRRFLRNEEKFRNMLPRWRTRRRRRILVVALAATFVLMFTVGVLCHFFERGPLLWLPACLAFFPLWISLQIVSGRQGDAPRAALDEREIQERNSARSIALTVTQSLVMIPVLYLVVGSVQTDGMHPRMAYAGGLMTLTATLIGGCLPAMILAWNSPDPDETD</sequence>
<proteinExistence type="predicted"/>
<evidence type="ECO:0000313" key="2">
    <source>
        <dbReference type="Proteomes" id="UP000042997"/>
    </source>
</evidence>
<dbReference type="Proteomes" id="UP000042997">
    <property type="component" value="Unassembled WGS sequence"/>
</dbReference>